<keyword evidence="8" id="KW-0094">Blood coagulation</keyword>
<evidence type="ECO:0000256" key="19">
    <source>
        <dbReference type="RuleBase" id="RU000688"/>
    </source>
</evidence>
<feature type="transmembrane region" description="Helical" evidence="20">
    <location>
        <begin position="289"/>
        <end position="312"/>
    </location>
</feature>
<keyword evidence="24" id="KW-1185">Reference proteome</keyword>
<dbReference type="KEGG" id="clv:102086529"/>
<keyword evidence="10 18" id="KW-1015">Disulfide bond</keyword>
<feature type="signal peptide" evidence="21">
    <location>
        <begin position="1"/>
        <end position="25"/>
    </location>
</feature>
<keyword evidence="9 20" id="KW-0472">Membrane</keyword>
<accession>A0A2I0LPE7</accession>
<keyword evidence="7 19" id="KW-0297">G-protein coupled receptor</keyword>
<dbReference type="PRINTS" id="PR01430">
    <property type="entry name" value="PROTEASEAR4"/>
</dbReference>
<feature type="chain" id="PRO_5014151441" description="Proteinase-activated receptor 4" evidence="21">
    <location>
        <begin position="26"/>
        <end position="438"/>
    </location>
</feature>
<comment type="function">
    <text evidence="14">Receptor for activated thrombin or trypsin coupled to G proteins that stimulate phosphoinositide hydrolysis. May play a role in platelets activation.</text>
</comment>
<evidence type="ECO:0000256" key="8">
    <source>
        <dbReference type="ARBA" id="ARBA00023084"/>
    </source>
</evidence>
<dbReference type="GO" id="GO:0030168">
    <property type="term" value="P:platelet activation"/>
    <property type="evidence" value="ECO:0007669"/>
    <property type="project" value="UniProtKB-ARBA"/>
</dbReference>
<keyword evidence="12" id="KW-0325">Glycoprotein</keyword>
<evidence type="ECO:0000256" key="20">
    <source>
        <dbReference type="SAM" id="Phobius"/>
    </source>
</evidence>
<name>A0A2I0LPE7_COLLI</name>
<evidence type="ECO:0000313" key="24">
    <source>
        <dbReference type="Proteomes" id="UP000053872"/>
    </source>
</evidence>
<comment type="caution">
    <text evidence="23">The sequence shown here is derived from an EMBL/GenBank/DDBJ whole genome shotgun (WGS) entry which is preliminary data.</text>
</comment>
<keyword evidence="6 20" id="KW-1133">Transmembrane helix</keyword>
<evidence type="ECO:0000256" key="11">
    <source>
        <dbReference type="ARBA" id="ARBA00023170"/>
    </source>
</evidence>
<comment type="similarity">
    <text evidence="19">Belongs to the G-protein coupled receptor 1 family.</text>
</comment>
<evidence type="ECO:0000256" key="12">
    <source>
        <dbReference type="ARBA" id="ARBA00023180"/>
    </source>
</evidence>
<dbReference type="GO" id="GO:0007200">
    <property type="term" value="P:phospholipase C-activating G protein-coupled receptor signaling pathway"/>
    <property type="evidence" value="ECO:0007669"/>
    <property type="project" value="TreeGrafter"/>
</dbReference>
<feature type="transmembrane region" description="Helical" evidence="20">
    <location>
        <begin position="324"/>
        <end position="348"/>
    </location>
</feature>
<keyword evidence="3 19" id="KW-0812">Transmembrane</keyword>
<feature type="transmembrane region" description="Helical" evidence="20">
    <location>
        <begin position="163"/>
        <end position="184"/>
    </location>
</feature>
<keyword evidence="11 19" id="KW-0675">Receptor</keyword>
<dbReference type="OrthoDB" id="8716763at2759"/>
<dbReference type="GO" id="GO:0015057">
    <property type="term" value="F:thrombin-activated receptor activity"/>
    <property type="evidence" value="ECO:0007669"/>
    <property type="project" value="InterPro"/>
</dbReference>
<evidence type="ECO:0000256" key="10">
    <source>
        <dbReference type="ARBA" id="ARBA00023157"/>
    </source>
</evidence>
<dbReference type="InterPro" id="IPR017452">
    <property type="entry name" value="GPCR_Rhodpsn_7TM"/>
</dbReference>
<evidence type="ECO:0000256" key="2">
    <source>
        <dbReference type="ARBA" id="ARBA00022475"/>
    </source>
</evidence>
<comment type="subcellular location">
    <subcellularLocation>
        <location evidence="1">Cell membrane</location>
        <topology evidence="1">Multi-pass membrane protein</topology>
    </subcellularLocation>
</comment>
<dbReference type="GeneID" id="102086529"/>
<feature type="domain" description="G-protein coupled receptors family 1 profile" evidence="22">
    <location>
        <begin position="99"/>
        <end position="345"/>
    </location>
</feature>
<dbReference type="Pfam" id="PF00001">
    <property type="entry name" value="7tm_1"/>
    <property type="match status" value="1"/>
</dbReference>
<evidence type="ECO:0000256" key="17">
    <source>
        <dbReference type="ARBA" id="ARBA00082892"/>
    </source>
</evidence>
<keyword evidence="2" id="KW-1003">Cell membrane</keyword>
<dbReference type="STRING" id="8932.A0A2I0LPE7"/>
<dbReference type="CTD" id="9002"/>
<feature type="transmembrane region" description="Helical" evidence="20">
    <location>
        <begin position="88"/>
        <end position="107"/>
    </location>
</feature>
<evidence type="ECO:0000259" key="22">
    <source>
        <dbReference type="PROSITE" id="PS50262"/>
    </source>
</evidence>
<dbReference type="PRINTS" id="PR00237">
    <property type="entry name" value="GPCRRHODOPSN"/>
</dbReference>
<dbReference type="CDD" id="cd15372">
    <property type="entry name" value="7tmA_PAR4"/>
    <property type="match status" value="1"/>
</dbReference>
<dbReference type="GO" id="GO:0035025">
    <property type="term" value="P:positive regulation of Rho protein signal transduction"/>
    <property type="evidence" value="ECO:0007669"/>
    <property type="project" value="TreeGrafter"/>
</dbReference>
<evidence type="ECO:0000256" key="16">
    <source>
        <dbReference type="ARBA" id="ARBA00080351"/>
    </source>
</evidence>
<dbReference type="PANTHER" id="PTHR24232:SF22">
    <property type="entry name" value="PROTEINASE-ACTIVATED RECEPTOR 4"/>
    <property type="match status" value="1"/>
</dbReference>
<dbReference type="FunFam" id="1.20.1070.10:FF:000230">
    <property type="entry name" value="F2R-like thrombin or trypsin receptor 3"/>
    <property type="match status" value="1"/>
</dbReference>
<keyword evidence="13 19" id="KW-0807">Transducer</keyword>
<evidence type="ECO:0000256" key="15">
    <source>
        <dbReference type="ARBA" id="ARBA00073808"/>
    </source>
</evidence>
<evidence type="ECO:0000256" key="7">
    <source>
        <dbReference type="ARBA" id="ARBA00023040"/>
    </source>
</evidence>
<keyword evidence="5 21" id="KW-0732">Signal</keyword>
<keyword evidence="4" id="KW-0356">Hemostasis</keyword>
<dbReference type="PROSITE" id="PS50262">
    <property type="entry name" value="G_PROTEIN_RECEP_F1_2"/>
    <property type="match status" value="1"/>
</dbReference>
<feature type="transmembrane region" description="Helical" evidence="20">
    <location>
        <begin position="196"/>
        <end position="218"/>
    </location>
</feature>
<evidence type="ECO:0000256" key="9">
    <source>
        <dbReference type="ARBA" id="ARBA00023136"/>
    </source>
</evidence>
<evidence type="ECO:0000256" key="14">
    <source>
        <dbReference type="ARBA" id="ARBA00053164"/>
    </source>
</evidence>
<sequence length="438" mass="49004">MGTLGPGRLPRGLLLCCAFWGLCAASPDYDDYSQNSTNEQVMTPEITPCPRAIPGEKATINNVTYLLLPEATRSQLGSAVTMRLIPCLYTLVFLLGLPSNALALWVLATRSEKLTSTVFLLNLAAADLLLTLVLPFKIFYYFLGNNWPFGEGLCRLSTAFFYGNMYCSVLLLTCISVDRYLAVVHPFFSRSFRTPAFAAGACAAIWLCAAVLTLPLTLQQQSYRLYGADVTLCHDVLPRHEDEGFYFYYFTCLIACAFLAPLLVMLFSYCSVLRALLGSGRKYSYSIKLTALVLFMLVAFYTPSNVLLLVHYSSYNSKLYGNLYVSYMVSLAVSTFNSCADPFVYYYVSEDFREKVRRRFFRHSEQNATSLKTSKETLPPKSSKDSLVWGCSPAPRALTTYCGDEMKTTPGSLELHPEQRVTFPRKHILSLACTAKME</sequence>
<dbReference type="GO" id="GO:0005886">
    <property type="term" value="C:plasma membrane"/>
    <property type="evidence" value="ECO:0007669"/>
    <property type="project" value="UniProtKB-SubCell"/>
</dbReference>
<evidence type="ECO:0000256" key="18">
    <source>
        <dbReference type="PIRSR" id="PIRSR603912-52"/>
    </source>
</evidence>
<evidence type="ECO:0000256" key="3">
    <source>
        <dbReference type="ARBA" id="ARBA00022692"/>
    </source>
</evidence>
<evidence type="ECO:0000256" key="4">
    <source>
        <dbReference type="ARBA" id="ARBA00022696"/>
    </source>
</evidence>
<organism evidence="23 24">
    <name type="scientific">Columba livia</name>
    <name type="common">Rock dove</name>
    <dbReference type="NCBI Taxonomy" id="8932"/>
    <lineage>
        <taxon>Eukaryota</taxon>
        <taxon>Metazoa</taxon>
        <taxon>Chordata</taxon>
        <taxon>Craniata</taxon>
        <taxon>Vertebrata</taxon>
        <taxon>Euteleostomi</taxon>
        <taxon>Archelosauria</taxon>
        <taxon>Archosauria</taxon>
        <taxon>Dinosauria</taxon>
        <taxon>Saurischia</taxon>
        <taxon>Theropoda</taxon>
        <taxon>Coelurosauria</taxon>
        <taxon>Aves</taxon>
        <taxon>Neognathae</taxon>
        <taxon>Neoaves</taxon>
        <taxon>Columbimorphae</taxon>
        <taxon>Columbiformes</taxon>
        <taxon>Columbidae</taxon>
        <taxon>Columba</taxon>
    </lineage>
</organism>
<dbReference type="PANTHER" id="PTHR24232">
    <property type="entry name" value="G-PROTEIN COUPLED RECEPTOR"/>
    <property type="match status" value="1"/>
</dbReference>
<evidence type="ECO:0000256" key="6">
    <source>
        <dbReference type="ARBA" id="ARBA00022989"/>
    </source>
</evidence>
<dbReference type="Gene3D" id="1.20.1070.10">
    <property type="entry name" value="Rhodopsin 7-helix transmembrane proteins"/>
    <property type="match status" value="1"/>
</dbReference>
<feature type="transmembrane region" description="Helical" evidence="20">
    <location>
        <begin position="246"/>
        <end position="277"/>
    </location>
</feature>
<protein>
    <recommendedName>
        <fullName evidence="15">Proteinase-activated receptor 4</fullName>
    </recommendedName>
    <alternativeName>
        <fullName evidence="17">Coagulation factor II receptor-like 3</fullName>
    </alternativeName>
    <alternativeName>
        <fullName evidence="16">Thrombin receptor-like 3</fullName>
    </alternativeName>
</protein>
<evidence type="ECO:0000256" key="13">
    <source>
        <dbReference type="ARBA" id="ARBA00023224"/>
    </source>
</evidence>
<dbReference type="AlphaFoldDB" id="A0A2I0LPE7"/>
<evidence type="ECO:0000313" key="23">
    <source>
        <dbReference type="EMBL" id="PKK19302.1"/>
    </source>
</evidence>
<evidence type="ECO:0000256" key="5">
    <source>
        <dbReference type="ARBA" id="ARBA00022729"/>
    </source>
</evidence>
<dbReference type="PROSITE" id="PS00237">
    <property type="entry name" value="G_PROTEIN_RECEP_F1_1"/>
    <property type="match status" value="1"/>
</dbReference>
<dbReference type="InterPro" id="IPR003944">
    <property type="entry name" value="Prot_act_rcpt_4"/>
</dbReference>
<dbReference type="PRINTS" id="PR01428">
    <property type="entry name" value="PROTEASEAR"/>
</dbReference>
<feature type="transmembrane region" description="Helical" evidence="20">
    <location>
        <begin position="119"/>
        <end position="143"/>
    </location>
</feature>
<dbReference type="Proteomes" id="UP000053872">
    <property type="component" value="Unassembled WGS sequence"/>
</dbReference>
<dbReference type="InParanoid" id="A0A2I0LPE7"/>
<feature type="disulfide bond" evidence="18">
    <location>
        <begin position="154"/>
        <end position="233"/>
    </location>
</feature>
<dbReference type="EMBL" id="AKCR02000152">
    <property type="protein sequence ID" value="PKK19302.1"/>
    <property type="molecule type" value="Genomic_DNA"/>
</dbReference>
<dbReference type="InterPro" id="IPR000276">
    <property type="entry name" value="GPCR_Rhodpsn"/>
</dbReference>
<dbReference type="SUPFAM" id="SSF81321">
    <property type="entry name" value="Family A G protein-coupled receptor-like"/>
    <property type="match status" value="1"/>
</dbReference>
<proteinExistence type="inferred from homology"/>
<dbReference type="InterPro" id="IPR003912">
    <property type="entry name" value="Protea_act_rcpt"/>
</dbReference>
<gene>
    <name evidence="23" type="primary">F2RL3</name>
    <name evidence="23" type="ORF">A306_00011879</name>
</gene>
<evidence type="ECO:0000256" key="1">
    <source>
        <dbReference type="ARBA" id="ARBA00004651"/>
    </source>
</evidence>
<evidence type="ECO:0000256" key="21">
    <source>
        <dbReference type="SAM" id="SignalP"/>
    </source>
</evidence>
<reference evidence="23 24" key="1">
    <citation type="journal article" date="2013" name="Science">
        <title>Genomic diversity and evolution of the head crest in the rock pigeon.</title>
        <authorList>
            <person name="Shapiro M.D."/>
            <person name="Kronenberg Z."/>
            <person name="Li C."/>
            <person name="Domyan E.T."/>
            <person name="Pan H."/>
            <person name="Campbell M."/>
            <person name="Tan H."/>
            <person name="Huff C.D."/>
            <person name="Hu H."/>
            <person name="Vickrey A.I."/>
            <person name="Nielsen S.C."/>
            <person name="Stringham S.A."/>
            <person name="Hu H."/>
            <person name="Willerslev E."/>
            <person name="Gilbert M.T."/>
            <person name="Yandell M."/>
            <person name="Zhang G."/>
            <person name="Wang J."/>
        </authorList>
    </citation>
    <scope>NUCLEOTIDE SEQUENCE [LARGE SCALE GENOMIC DNA]</scope>
    <source>
        <tissue evidence="23">Blood</tissue>
    </source>
</reference>